<dbReference type="EMBL" id="RDQH01000331">
    <property type="protein sequence ID" value="RXI00045.1"/>
    <property type="molecule type" value="Genomic_DNA"/>
</dbReference>
<proteinExistence type="inferred from homology"/>
<dbReference type="GO" id="GO:0030527">
    <property type="term" value="F:structural constituent of chromatin"/>
    <property type="evidence" value="ECO:0007669"/>
    <property type="project" value="InterPro"/>
</dbReference>
<feature type="region of interest" description="Disordered" evidence="6">
    <location>
        <begin position="1"/>
        <end position="26"/>
    </location>
</feature>
<dbReference type="InterPro" id="IPR032458">
    <property type="entry name" value="Histone_H2A_CS"/>
</dbReference>
<evidence type="ECO:0000256" key="1">
    <source>
        <dbReference type="ARBA" id="ARBA00004123"/>
    </source>
</evidence>
<evidence type="ECO:0000313" key="8">
    <source>
        <dbReference type="Proteomes" id="UP000290289"/>
    </source>
</evidence>
<organism evidence="7 8">
    <name type="scientific">Malus domestica</name>
    <name type="common">Apple</name>
    <name type="synonym">Pyrus malus</name>
    <dbReference type="NCBI Taxonomy" id="3750"/>
    <lineage>
        <taxon>Eukaryota</taxon>
        <taxon>Viridiplantae</taxon>
        <taxon>Streptophyta</taxon>
        <taxon>Embryophyta</taxon>
        <taxon>Tracheophyta</taxon>
        <taxon>Spermatophyta</taxon>
        <taxon>Magnoliopsida</taxon>
        <taxon>eudicotyledons</taxon>
        <taxon>Gunneridae</taxon>
        <taxon>Pentapetalae</taxon>
        <taxon>rosids</taxon>
        <taxon>fabids</taxon>
        <taxon>Rosales</taxon>
        <taxon>Rosaceae</taxon>
        <taxon>Amygdaloideae</taxon>
        <taxon>Maleae</taxon>
        <taxon>Malus</taxon>
    </lineage>
</organism>
<feature type="compositionally biased region" description="Basic and acidic residues" evidence="6">
    <location>
        <begin position="8"/>
        <end position="20"/>
    </location>
</feature>
<sequence>MEATKATKGADGRKGGERKKSVSKSVKAGLQFPVSHITRFLERGRYVQYTNTSAPIYLTTEVSLNIHQVLALLPGIAP</sequence>
<dbReference type="AlphaFoldDB" id="A0A498K286"/>
<evidence type="ECO:0000256" key="2">
    <source>
        <dbReference type="ARBA" id="ARBA00004286"/>
    </source>
</evidence>
<dbReference type="PRINTS" id="PR00620">
    <property type="entry name" value="HISTONEH2A"/>
</dbReference>
<keyword evidence="4" id="KW-0158">Chromosome</keyword>
<comment type="similarity">
    <text evidence="3">Belongs to the histone H2A family.</text>
</comment>
<evidence type="ECO:0000313" key="7">
    <source>
        <dbReference type="EMBL" id="RXI00045.1"/>
    </source>
</evidence>
<accession>A0A498K286</accession>
<evidence type="ECO:0000256" key="4">
    <source>
        <dbReference type="ARBA" id="ARBA00022454"/>
    </source>
</evidence>
<dbReference type="Gene3D" id="1.10.20.10">
    <property type="entry name" value="Histone, subunit A"/>
    <property type="match status" value="1"/>
</dbReference>
<dbReference type="InterPro" id="IPR009072">
    <property type="entry name" value="Histone-fold"/>
</dbReference>
<comment type="subcellular location">
    <subcellularLocation>
        <location evidence="2">Chromosome</location>
    </subcellularLocation>
    <subcellularLocation>
        <location evidence="1">Nucleus</location>
    </subcellularLocation>
</comment>
<dbReference type="STRING" id="3750.A0A498K286"/>
<comment type="caution">
    <text evidence="7">The sequence shown here is derived from an EMBL/GenBank/DDBJ whole genome shotgun (WGS) entry which is preliminary data.</text>
</comment>
<dbReference type="GO" id="GO:0003677">
    <property type="term" value="F:DNA binding"/>
    <property type="evidence" value="ECO:0007669"/>
    <property type="project" value="InterPro"/>
</dbReference>
<dbReference type="InterPro" id="IPR002119">
    <property type="entry name" value="Histone_H2A"/>
</dbReference>
<dbReference type="GO" id="GO:0000786">
    <property type="term" value="C:nucleosome"/>
    <property type="evidence" value="ECO:0007669"/>
    <property type="project" value="InterPro"/>
</dbReference>
<evidence type="ECO:0000256" key="6">
    <source>
        <dbReference type="SAM" id="MobiDB-lite"/>
    </source>
</evidence>
<evidence type="ECO:0008006" key="9">
    <source>
        <dbReference type="Google" id="ProtNLM"/>
    </source>
</evidence>
<gene>
    <name evidence="7" type="ORF">DVH24_030535</name>
</gene>
<reference evidence="7 8" key="1">
    <citation type="submission" date="2018-10" db="EMBL/GenBank/DDBJ databases">
        <title>A high-quality apple genome assembly.</title>
        <authorList>
            <person name="Hu J."/>
        </authorList>
    </citation>
    <scope>NUCLEOTIDE SEQUENCE [LARGE SCALE GENOMIC DNA]</scope>
    <source>
        <strain evidence="8">cv. HFTH1</strain>
        <tissue evidence="7">Young leaf</tissue>
    </source>
</reference>
<evidence type="ECO:0000256" key="3">
    <source>
        <dbReference type="ARBA" id="ARBA00010691"/>
    </source>
</evidence>
<dbReference type="PROSITE" id="PS00046">
    <property type="entry name" value="HISTONE_H2A"/>
    <property type="match status" value="1"/>
</dbReference>
<keyword evidence="8" id="KW-1185">Reference proteome</keyword>
<dbReference type="Proteomes" id="UP000290289">
    <property type="component" value="Chromosome 5"/>
</dbReference>
<evidence type="ECO:0000256" key="5">
    <source>
        <dbReference type="ARBA" id="ARBA00023242"/>
    </source>
</evidence>
<dbReference type="GO" id="GO:0046982">
    <property type="term" value="F:protein heterodimerization activity"/>
    <property type="evidence" value="ECO:0007669"/>
    <property type="project" value="InterPro"/>
</dbReference>
<name>A0A498K286_MALDO</name>
<dbReference type="SUPFAM" id="SSF47113">
    <property type="entry name" value="Histone-fold"/>
    <property type="match status" value="1"/>
</dbReference>
<protein>
    <recommendedName>
        <fullName evidence="9">Histone H2A</fullName>
    </recommendedName>
</protein>
<dbReference type="GO" id="GO:0005634">
    <property type="term" value="C:nucleus"/>
    <property type="evidence" value="ECO:0007669"/>
    <property type="project" value="UniProtKB-SubCell"/>
</dbReference>
<keyword evidence="5" id="KW-0539">Nucleus</keyword>